<organism evidence="1 2">
    <name type="scientific">Rosa chinensis</name>
    <name type="common">China rose</name>
    <dbReference type="NCBI Taxonomy" id="74649"/>
    <lineage>
        <taxon>Eukaryota</taxon>
        <taxon>Viridiplantae</taxon>
        <taxon>Streptophyta</taxon>
        <taxon>Embryophyta</taxon>
        <taxon>Tracheophyta</taxon>
        <taxon>Spermatophyta</taxon>
        <taxon>Magnoliopsida</taxon>
        <taxon>eudicotyledons</taxon>
        <taxon>Gunneridae</taxon>
        <taxon>Pentapetalae</taxon>
        <taxon>rosids</taxon>
        <taxon>fabids</taxon>
        <taxon>Rosales</taxon>
        <taxon>Rosaceae</taxon>
        <taxon>Rosoideae</taxon>
        <taxon>Rosoideae incertae sedis</taxon>
        <taxon>Rosa</taxon>
    </lineage>
</organism>
<evidence type="ECO:0000313" key="1">
    <source>
        <dbReference type="EMBL" id="PRQ50150.1"/>
    </source>
</evidence>
<proteinExistence type="predicted"/>
<keyword evidence="2" id="KW-1185">Reference proteome</keyword>
<dbReference type="EMBL" id="PDCK01000040">
    <property type="protein sequence ID" value="PRQ50150.1"/>
    <property type="molecule type" value="Genomic_DNA"/>
</dbReference>
<sequence>MWLVGSPVYYMWLVGSPIYPPPPIPVGSPFRCVIWVAVPPRWHEMTRQQSFLVIKRAS</sequence>
<protein>
    <submittedName>
        <fullName evidence="1">Uncharacterized protein</fullName>
    </submittedName>
</protein>
<gene>
    <name evidence="1" type="ORF">RchiOBHm_Chr2g0129901</name>
</gene>
<evidence type="ECO:0000313" key="2">
    <source>
        <dbReference type="Proteomes" id="UP000238479"/>
    </source>
</evidence>
<reference evidence="1 2" key="1">
    <citation type="journal article" date="2018" name="Nat. Genet.">
        <title>The Rosa genome provides new insights in the design of modern roses.</title>
        <authorList>
            <person name="Bendahmane M."/>
        </authorList>
    </citation>
    <scope>NUCLEOTIDE SEQUENCE [LARGE SCALE GENOMIC DNA]</scope>
    <source>
        <strain evidence="2">cv. Old Blush</strain>
    </source>
</reference>
<name>A0A2P6RUN7_ROSCH</name>
<accession>A0A2P6RUN7</accession>
<dbReference type="AlphaFoldDB" id="A0A2P6RUN7"/>
<comment type="caution">
    <text evidence="1">The sequence shown here is derived from an EMBL/GenBank/DDBJ whole genome shotgun (WGS) entry which is preliminary data.</text>
</comment>
<dbReference type="Gramene" id="PRQ50150">
    <property type="protein sequence ID" value="PRQ50150"/>
    <property type="gene ID" value="RchiOBHm_Chr2g0129901"/>
</dbReference>
<dbReference type="Proteomes" id="UP000238479">
    <property type="component" value="Chromosome 2"/>
</dbReference>